<evidence type="ECO:0000313" key="3">
    <source>
        <dbReference type="Proteomes" id="UP000273828"/>
    </source>
</evidence>
<proteinExistence type="predicted"/>
<name>A0A3N6LHH4_9EURY</name>
<dbReference type="Gene3D" id="3.20.20.120">
    <property type="entry name" value="Enolase-like C-terminal domain"/>
    <property type="match status" value="1"/>
</dbReference>
<reference evidence="2 3" key="1">
    <citation type="submission" date="2018-10" db="EMBL/GenBank/DDBJ databases">
        <title>Natrarchaeobius chitinivorans gen. nov., sp. nov., and Natrarchaeobius haloalkaliphilus sp. nov., alkaliphilic, chitin-utilizing haloarchaea from hypersaline alkaline lakes.</title>
        <authorList>
            <person name="Sorokin D.Y."/>
            <person name="Elcheninov A.G."/>
            <person name="Kostrikina N.A."/>
            <person name="Bale N.J."/>
            <person name="Sinninghe Damste J.S."/>
            <person name="Khijniak T.V."/>
            <person name="Kublanov I.V."/>
            <person name="Toshchakov S.V."/>
        </authorList>
    </citation>
    <scope>NUCLEOTIDE SEQUENCE [LARGE SCALE GENOMIC DNA]</scope>
    <source>
        <strain evidence="2 3">AArcht-Sl</strain>
    </source>
</reference>
<gene>
    <name evidence="2" type="ORF">EA462_16850</name>
</gene>
<keyword evidence="3" id="KW-1185">Reference proteome</keyword>
<protein>
    <recommendedName>
        <fullName evidence="4">Enolase</fullName>
    </recommendedName>
</protein>
<dbReference type="EMBL" id="REFY01000008">
    <property type="protein sequence ID" value="RQG86140.1"/>
    <property type="molecule type" value="Genomic_DNA"/>
</dbReference>
<sequence>MLYDHFSDLELRIEDYDLGQRKRETSSGFTRATTIVSLHGDGVTGSGEDVTYDNDAHETLHDAASDLPVAGEYAFDEFSDLLSDVDLFFGDEPGQAIFRNYRRWAFESAALDLALKQSETSLAERIGRTYDPIRFVVSTRLEEPPTGDRIIDWLDRNPELEFKLDPTSEWTADVVERLAATDAVRTLDLKGQYHGTTVDQPADPELYERVIEGFPQALIEDPELNEETRPLFEEAQARVTWDYPIRGVETVEDLPWKPKWLNIKPSRFGSVRSLFDTIDYCHTHEIQMFGGGQFELDVGREHIHAIASLFYPNAPNDVAPTAYNDPDPSGNLPTSPLAPPEIAQGLSWR</sequence>
<dbReference type="OrthoDB" id="155947at2157"/>
<dbReference type="AlphaFoldDB" id="A0A3N6LHH4"/>
<accession>A0A3N6LHH4</accession>
<comment type="caution">
    <text evidence="2">The sequence shown here is derived from an EMBL/GenBank/DDBJ whole genome shotgun (WGS) entry which is preliminary data.</text>
</comment>
<evidence type="ECO:0000313" key="2">
    <source>
        <dbReference type="EMBL" id="RQG86140.1"/>
    </source>
</evidence>
<dbReference type="SUPFAM" id="SSF51604">
    <property type="entry name" value="Enolase C-terminal domain-like"/>
    <property type="match status" value="1"/>
</dbReference>
<dbReference type="InterPro" id="IPR036849">
    <property type="entry name" value="Enolase-like_C_sf"/>
</dbReference>
<dbReference type="InterPro" id="IPR029017">
    <property type="entry name" value="Enolase-like_N"/>
</dbReference>
<evidence type="ECO:0000256" key="1">
    <source>
        <dbReference type="SAM" id="MobiDB-lite"/>
    </source>
</evidence>
<evidence type="ECO:0008006" key="4">
    <source>
        <dbReference type="Google" id="ProtNLM"/>
    </source>
</evidence>
<dbReference type="Proteomes" id="UP000273828">
    <property type="component" value="Unassembled WGS sequence"/>
</dbReference>
<organism evidence="2 3">
    <name type="scientific">Natrarchaeobius halalkaliphilus</name>
    <dbReference type="NCBI Taxonomy" id="1679091"/>
    <lineage>
        <taxon>Archaea</taxon>
        <taxon>Methanobacteriati</taxon>
        <taxon>Methanobacteriota</taxon>
        <taxon>Stenosarchaea group</taxon>
        <taxon>Halobacteria</taxon>
        <taxon>Halobacteriales</taxon>
        <taxon>Natrialbaceae</taxon>
        <taxon>Natrarchaeobius</taxon>
    </lineage>
</organism>
<feature type="region of interest" description="Disordered" evidence="1">
    <location>
        <begin position="320"/>
        <end position="349"/>
    </location>
</feature>
<dbReference type="RefSeq" id="WP_124179704.1">
    <property type="nucleotide sequence ID" value="NZ_REFY01000008.1"/>
</dbReference>
<dbReference type="Gene3D" id="3.30.390.10">
    <property type="entry name" value="Enolase-like, N-terminal domain"/>
    <property type="match status" value="1"/>
</dbReference>